<feature type="transmembrane region" description="Helical" evidence="1">
    <location>
        <begin position="298"/>
        <end position="320"/>
    </location>
</feature>
<reference evidence="2 3" key="1">
    <citation type="journal article" date="2020" name="ISME J.">
        <title>Comparative genomics reveals insights into cyanobacterial evolution and habitat adaptation.</title>
        <authorList>
            <person name="Chen M.Y."/>
            <person name="Teng W.K."/>
            <person name="Zhao L."/>
            <person name="Hu C.X."/>
            <person name="Zhou Y.K."/>
            <person name="Han B.P."/>
            <person name="Song L.R."/>
            <person name="Shu W.S."/>
        </authorList>
    </citation>
    <scope>NUCLEOTIDE SEQUENCE [LARGE SCALE GENOMIC DNA]</scope>
    <source>
        <strain evidence="2 3">FACHB-248</strain>
    </source>
</reference>
<proteinExistence type="predicted"/>
<feature type="transmembrane region" description="Helical" evidence="1">
    <location>
        <begin position="242"/>
        <end position="262"/>
    </location>
</feature>
<feature type="transmembrane region" description="Helical" evidence="1">
    <location>
        <begin position="405"/>
        <end position="430"/>
    </location>
</feature>
<accession>A0ABR8GUN8</accession>
<sequence length="565" mass="65166">MLLIERFHKRLLNSTKKIDYLFVFIIGVAPIFLSIILGIWEPEIINGVTYGGYKVQWNFHSHTFVLPLSLFLLRFIGDKLFGVNVETDDKKREKRVPILTLFNNNAIKDKIHNKLKKIALNPRIFLLVLFCDLIFHHFEKTLLSNDVIKILAYKNKEHKTIYSECVYTFAHLGQFIIFFIALRAIFLLLFHNIFYLKLIYQKNRHLKHKIGDDLDPNYLTRHIVLDFDDPNHRFGLKSITEIFNIQLFVLFSAGVFSLFSRFSGVKPIDSKMLVPESFSEKDLGDSLKFLWTQLYSPLGQYIVVLLWVFTFFVVLLPLFVKFLPFFSTKVIAEGWTISSYLQEFIADDKKYPLKTDDQVKIVASKFAWNAFWPTGDDPARWTFIYVFFIFFLILFPLRLNWIYGTFYLGIIALIAVVLAEIFLNVYRWFLGHVDNKLVKRRNDIKPGDNIVVNQSGNIGIGNMSGGEIKGNAQVGGQINNNAPQQDLIAAPTEIQQLLKQLSEKYPTKTTAELAVEAINRIESDPDWKQRVINAAREGGLAAFEKVLDNPVGAFITGAIKGWLKE</sequence>
<evidence type="ECO:0000256" key="1">
    <source>
        <dbReference type="SAM" id="Phobius"/>
    </source>
</evidence>
<organism evidence="2 3">
    <name type="scientific">Scytonema hofmannii FACHB-248</name>
    <dbReference type="NCBI Taxonomy" id="1842502"/>
    <lineage>
        <taxon>Bacteria</taxon>
        <taxon>Bacillati</taxon>
        <taxon>Cyanobacteriota</taxon>
        <taxon>Cyanophyceae</taxon>
        <taxon>Nostocales</taxon>
        <taxon>Scytonemataceae</taxon>
        <taxon>Scytonema</taxon>
    </lineage>
</organism>
<dbReference type="RefSeq" id="WP_051502935.1">
    <property type="nucleotide sequence ID" value="NZ_JACJTA010000041.1"/>
</dbReference>
<comment type="caution">
    <text evidence="2">The sequence shown here is derived from an EMBL/GenBank/DDBJ whole genome shotgun (WGS) entry which is preliminary data.</text>
</comment>
<name>A0ABR8GUN8_9CYAN</name>
<feature type="transmembrane region" description="Helical" evidence="1">
    <location>
        <begin position="176"/>
        <end position="200"/>
    </location>
</feature>
<gene>
    <name evidence="2" type="ORF">H6G81_18485</name>
</gene>
<keyword evidence="1" id="KW-1133">Transmembrane helix</keyword>
<keyword evidence="1" id="KW-0812">Transmembrane</keyword>
<keyword evidence="3" id="KW-1185">Reference proteome</keyword>
<dbReference type="Proteomes" id="UP000660380">
    <property type="component" value="Unassembled WGS sequence"/>
</dbReference>
<feature type="transmembrane region" description="Helical" evidence="1">
    <location>
        <begin position="59"/>
        <end position="76"/>
    </location>
</feature>
<feature type="transmembrane region" description="Helical" evidence="1">
    <location>
        <begin position="20"/>
        <end position="39"/>
    </location>
</feature>
<feature type="transmembrane region" description="Helical" evidence="1">
    <location>
        <begin position="381"/>
        <end position="399"/>
    </location>
</feature>
<keyword evidence="1" id="KW-0472">Membrane</keyword>
<dbReference type="EMBL" id="JACJTA010000041">
    <property type="protein sequence ID" value="MBD2606463.1"/>
    <property type="molecule type" value="Genomic_DNA"/>
</dbReference>
<protein>
    <submittedName>
        <fullName evidence="2">Uncharacterized protein</fullName>
    </submittedName>
</protein>
<feature type="transmembrane region" description="Helical" evidence="1">
    <location>
        <begin position="118"/>
        <end position="138"/>
    </location>
</feature>
<evidence type="ECO:0000313" key="2">
    <source>
        <dbReference type="EMBL" id="MBD2606463.1"/>
    </source>
</evidence>
<evidence type="ECO:0000313" key="3">
    <source>
        <dbReference type="Proteomes" id="UP000660380"/>
    </source>
</evidence>